<dbReference type="OrthoDB" id="10447306at2759"/>
<feature type="compositionally biased region" description="Basic and acidic residues" evidence="1">
    <location>
        <begin position="95"/>
        <end position="109"/>
    </location>
</feature>
<protein>
    <submittedName>
        <fullName evidence="3">Uncharacterized protein</fullName>
    </submittedName>
</protein>
<accession>A0A482XH45</accession>
<dbReference type="AlphaFoldDB" id="A0A482XH45"/>
<feature type="chain" id="PRO_5019769659" evidence="2">
    <location>
        <begin position="27"/>
        <end position="244"/>
    </location>
</feature>
<evidence type="ECO:0000256" key="2">
    <source>
        <dbReference type="SAM" id="SignalP"/>
    </source>
</evidence>
<keyword evidence="2" id="KW-0732">Signal</keyword>
<feature type="compositionally biased region" description="Basic and acidic residues" evidence="1">
    <location>
        <begin position="126"/>
        <end position="141"/>
    </location>
</feature>
<evidence type="ECO:0000313" key="3">
    <source>
        <dbReference type="EMBL" id="RZF45133.1"/>
    </source>
</evidence>
<sequence length="244" mass="26769">MAHIEIRPALLITPLLLFTMIPHSQTNVIKSQPMELDVEERPINLEDPEVENDSGFMDFEKFKETLSNFFGEGQPDKRDTNKIERQAKLSASTRAENEELSRDERDVQLDKPPLSLQMVENLDPIEDTRKQANFPEERKDAASSGSGGSIPFLPTGNSEPNKEGGSIPFLPGGSIPEIPGMQGLEGQMTNVPKLVWGGFFFVETPMPGASLSNLASVMSMMQNGQQMVPSQLTNGLMPQSPVAG</sequence>
<name>A0A482XH45_LAOST</name>
<reference evidence="3 4" key="1">
    <citation type="journal article" date="2017" name="Gigascience">
        <title>Genome sequence of the small brown planthopper, Laodelphax striatellus.</title>
        <authorList>
            <person name="Zhu J."/>
            <person name="Jiang F."/>
            <person name="Wang X."/>
            <person name="Yang P."/>
            <person name="Bao Y."/>
            <person name="Zhao W."/>
            <person name="Wang W."/>
            <person name="Lu H."/>
            <person name="Wang Q."/>
            <person name="Cui N."/>
            <person name="Li J."/>
            <person name="Chen X."/>
            <person name="Luo L."/>
            <person name="Yu J."/>
            <person name="Kang L."/>
            <person name="Cui F."/>
        </authorList>
    </citation>
    <scope>NUCLEOTIDE SEQUENCE [LARGE SCALE GENOMIC DNA]</scope>
    <source>
        <strain evidence="3">Lst14</strain>
    </source>
</reference>
<evidence type="ECO:0000313" key="4">
    <source>
        <dbReference type="Proteomes" id="UP000291343"/>
    </source>
</evidence>
<proteinExistence type="predicted"/>
<feature type="signal peptide" evidence="2">
    <location>
        <begin position="1"/>
        <end position="26"/>
    </location>
</feature>
<keyword evidence="4" id="KW-1185">Reference proteome</keyword>
<gene>
    <name evidence="3" type="ORF">LSTR_LSTR000543</name>
</gene>
<evidence type="ECO:0000256" key="1">
    <source>
        <dbReference type="SAM" id="MobiDB-lite"/>
    </source>
</evidence>
<feature type="region of interest" description="Disordered" evidence="1">
    <location>
        <begin position="87"/>
        <end position="166"/>
    </location>
</feature>
<dbReference type="EMBL" id="QKKF02009820">
    <property type="protein sequence ID" value="RZF45133.1"/>
    <property type="molecule type" value="Genomic_DNA"/>
</dbReference>
<comment type="caution">
    <text evidence="3">The sequence shown here is derived from an EMBL/GenBank/DDBJ whole genome shotgun (WGS) entry which is preliminary data.</text>
</comment>
<dbReference type="InParanoid" id="A0A482XH45"/>
<dbReference type="Proteomes" id="UP000291343">
    <property type="component" value="Unassembled WGS sequence"/>
</dbReference>
<organism evidence="3 4">
    <name type="scientific">Laodelphax striatellus</name>
    <name type="common">Small brown planthopper</name>
    <name type="synonym">Delphax striatella</name>
    <dbReference type="NCBI Taxonomy" id="195883"/>
    <lineage>
        <taxon>Eukaryota</taxon>
        <taxon>Metazoa</taxon>
        <taxon>Ecdysozoa</taxon>
        <taxon>Arthropoda</taxon>
        <taxon>Hexapoda</taxon>
        <taxon>Insecta</taxon>
        <taxon>Pterygota</taxon>
        <taxon>Neoptera</taxon>
        <taxon>Paraneoptera</taxon>
        <taxon>Hemiptera</taxon>
        <taxon>Auchenorrhyncha</taxon>
        <taxon>Fulgoroidea</taxon>
        <taxon>Delphacidae</taxon>
        <taxon>Criomorphinae</taxon>
        <taxon>Laodelphax</taxon>
    </lineage>
</organism>